<proteinExistence type="predicted"/>
<keyword evidence="2" id="KW-1185">Reference proteome</keyword>
<dbReference type="AlphaFoldDB" id="A0A803R5I6"/>
<organism evidence="1 2">
    <name type="scientific">Cannabis sativa</name>
    <name type="common">Hemp</name>
    <name type="synonym">Marijuana</name>
    <dbReference type="NCBI Taxonomy" id="3483"/>
    <lineage>
        <taxon>Eukaryota</taxon>
        <taxon>Viridiplantae</taxon>
        <taxon>Streptophyta</taxon>
        <taxon>Embryophyta</taxon>
        <taxon>Tracheophyta</taxon>
        <taxon>Spermatophyta</taxon>
        <taxon>Magnoliopsida</taxon>
        <taxon>eudicotyledons</taxon>
        <taxon>Gunneridae</taxon>
        <taxon>Pentapetalae</taxon>
        <taxon>rosids</taxon>
        <taxon>fabids</taxon>
        <taxon>Rosales</taxon>
        <taxon>Cannabaceae</taxon>
        <taxon>Cannabis</taxon>
    </lineage>
</organism>
<protein>
    <submittedName>
        <fullName evidence="1">Uncharacterized protein</fullName>
    </submittedName>
</protein>
<sequence length="69" mass="7970">MTAFKNHHVAADHLEILVLVLKLTWHSGMYSSSIQAQQTHLSSSAEQTQIQNWSLKQMPEFRNPRVVRL</sequence>
<evidence type="ECO:0000313" key="2">
    <source>
        <dbReference type="Proteomes" id="UP000596661"/>
    </source>
</evidence>
<name>A0A803R5I6_CANSA</name>
<dbReference type="EnsemblPlants" id="novel_model_5352_5bd9a17a.3.5bd9b13a">
    <property type="protein sequence ID" value="cds.novel_model_5352_5bd9a17a.3.5bd9b13a"/>
    <property type="gene ID" value="novel_gene_2775_5bd9a17a"/>
</dbReference>
<accession>A0A803R5I6</accession>
<dbReference type="Proteomes" id="UP000596661">
    <property type="component" value="Chromosome 6"/>
</dbReference>
<dbReference type="EMBL" id="UZAU01000589">
    <property type="status" value="NOT_ANNOTATED_CDS"/>
    <property type="molecule type" value="Genomic_DNA"/>
</dbReference>
<dbReference type="Gramene" id="novel_model_5352_5bd9a17a.3.5bd9b13a">
    <property type="protein sequence ID" value="cds.novel_model_5352_5bd9a17a.3.5bd9b13a"/>
    <property type="gene ID" value="novel_gene_2775_5bd9a17a"/>
</dbReference>
<evidence type="ECO:0000313" key="1">
    <source>
        <dbReference type="EnsemblPlants" id="cds.novel_model_5352_5bd9a17a.3.5bd9b13a"/>
    </source>
</evidence>
<reference evidence="1" key="1">
    <citation type="submission" date="2018-11" db="EMBL/GenBank/DDBJ databases">
        <authorList>
            <person name="Grassa J C."/>
        </authorList>
    </citation>
    <scope>NUCLEOTIDE SEQUENCE [LARGE SCALE GENOMIC DNA]</scope>
</reference>
<reference evidence="1" key="2">
    <citation type="submission" date="2021-03" db="UniProtKB">
        <authorList>
            <consortium name="EnsemblPlants"/>
        </authorList>
    </citation>
    <scope>IDENTIFICATION</scope>
</reference>